<evidence type="ECO:0000256" key="1">
    <source>
        <dbReference type="SAM" id="MobiDB-lite"/>
    </source>
</evidence>
<feature type="signal peptide" evidence="2">
    <location>
        <begin position="1"/>
        <end position="18"/>
    </location>
</feature>
<reference evidence="3 4" key="1">
    <citation type="journal article" date="2019" name="Sci. Rep.">
        <title>Comparative genomics of chytrid fungi reveal insights into the obligate biotrophic and pathogenic lifestyle of Synchytrium endobioticum.</title>
        <authorList>
            <person name="van de Vossenberg B.T.L.H."/>
            <person name="Warris S."/>
            <person name="Nguyen H.D.T."/>
            <person name="van Gent-Pelzer M.P.E."/>
            <person name="Joly D.L."/>
            <person name="van de Geest H.C."/>
            <person name="Bonants P.J.M."/>
            <person name="Smith D.S."/>
            <person name="Levesque C.A."/>
            <person name="van der Lee T.A.J."/>
        </authorList>
    </citation>
    <scope>NUCLEOTIDE SEQUENCE [LARGE SCALE GENOMIC DNA]</scope>
    <source>
        <strain evidence="3 4">LEV6574</strain>
    </source>
</reference>
<comment type="caution">
    <text evidence="3">The sequence shown here is derived from an EMBL/GenBank/DDBJ whole genome shotgun (WGS) entry which is preliminary data.</text>
</comment>
<feature type="chain" id="PRO_5021412751" evidence="2">
    <location>
        <begin position="19"/>
        <end position="369"/>
    </location>
</feature>
<sequence>MHVILILAAILWSSCCAAAPVIGAASHDIESLNTHIRWWSRTNIGATKLPLFTFFLEHEALPFMTTMEGFYDFVAEDWKTVTLVNLRNLMTSKIWEFATASEGLASISPAAASNWRRLYNSYMKKCCELGMKQLDRTLPPHASTEVGGTTEAKLTQTLASVNTRGAQALRKATKEWVKTELVASNVRLFINFLTGRILPFMGWVERPLQDLLRYNIVLQHPDGLVVDITMRKRMLQGRRERKQIDKFRYHAEILGLEACGKQAESVLNSAKAAKTNFCVDWKAIASIMADLATGFTDKALAFDREPSESMSQNWAVVSGYIERIPTLAREYLASSTCNHPPTAPHGAAGSSSWTPNSGSCGPHHHHRLP</sequence>
<dbReference type="EMBL" id="QEAM01000355">
    <property type="protein sequence ID" value="TPX40879.1"/>
    <property type="molecule type" value="Genomic_DNA"/>
</dbReference>
<protein>
    <submittedName>
        <fullName evidence="3">Uncharacterized protein</fullName>
    </submittedName>
</protein>
<evidence type="ECO:0000313" key="3">
    <source>
        <dbReference type="EMBL" id="TPX40879.1"/>
    </source>
</evidence>
<dbReference type="Proteomes" id="UP000320475">
    <property type="component" value="Unassembled WGS sequence"/>
</dbReference>
<keyword evidence="2" id="KW-0732">Signal</keyword>
<feature type="region of interest" description="Disordered" evidence="1">
    <location>
        <begin position="342"/>
        <end position="369"/>
    </location>
</feature>
<evidence type="ECO:0000256" key="2">
    <source>
        <dbReference type="SAM" id="SignalP"/>
    </source>
</evidence>
<organism evidence="3 4">
    <name type="scientific">Synchytrium endobioticum</name>
    <dbReference type="NCBI Taxonomy" id="286115"/>
    <lineage>
        <taxon>Eukaryota</taxon>
        <taxon>Fungi</taxon>
        <taxon>Fungi incertae sedis</taxon>
        <taxon>Chytridiomycota</taxon>
        <taxon>Chytridiomycota incertae sedis</taxon>
        <taxon>Chytridiomycetes</taxon>
        <taxon>Synchytriales</taxon>
        <taxon>Synchytriaceae</taxon>
        <taxon>Synchytrium</taxon>
    </lineage>
</organism>
<evidence type="ECO:0000313" key="4">
    <source>
        <dbReference type="Proteomes" id="UP000320475"/>
    </source>
</evidence>
<gene>
    <name evidence="3" type="ORF">SeLEV6574_g06361</name>
</gene>
<feature type="compositionally biased region" description="Polar residues" evidence="1">
    <location>
        <begin position="349"/>
        <end position="359"/>
    </location>
</feature>
<name>A0A507CP04_9FUNG</name>
<dbReference type="AlphaFoldDB" id="A0A507CP04"/>
<proteinExistence type="predicted"/>
<dbReference type="VEuPathDB" id="FungiDB:SeMB42_g07418"/>
<accession>A0A507CP04</accession>